<sequence length="48" mass="5397">MVLSKKCGLERGDGGNSPPARSMALCRYYFKRYFGCCLRHDSITLSAH</sequence>
<accession>A8RMI3</accession>
<dbReference type="Proteomes" id="UP000005396">
    <property type="component" value="Unassembled WGS sequence"/>
</dbReference>
<gene>
    <name evidence="1" type="ORF">CLOBOL_01918</name>
</gene>
<proteinExistence type="predicted"/>
<dbReference type="EMBL" id="ABCC02000021">
    <property type="protein sequence ID" value="EDP17678.1"/>
    <property type="molecule type" value="Genomic_DNA"/>
</dbReference>
<dbReference type="HOGENOM" id="CLU_3151194_0_0_9"/>
<comment type="caution">
    <text evidence="1">The sequence shown here is derived from an EMBL/GenBank/DDBJ whole genome shotgun (WGS) entry which is preliminary data.</text>
</comment>
<dbReference type="AlphaFoldDB" id="A8RMI3"/>
<reference evidence="1 2" key="1">
    <citation type="submission" date="2007-08" db="EMBL/GenBank/DDBJ databases">
        <authorList>
            <person name="Fulton L."/>
            <person name="Clifton S."/>
            <person name="Fulton B."/>
            <person name="Xu J."/>
            <person name="Minx P."/>
            <person name="Pepin K.H."/>
            <person name="Johnson M."/>
            <person name="Thiruvilangam P."/>
            <person name="Bhonagiri V."/>
            <person name="Nash W.E."/>
            <person name="Mardis E.R."/>
            <person name="Wilson R.K."/>
        </authorList>
    </citation>
    <scope>NUCLEOTIDE SEQUENCE [LARGE SCALE GENOMIC DNA]</scope>
    <source>
        <strain evidence="2">ATCC BAA-613 / DSM 15670 / CCUG 46953 / JCM 12243 / WAL 16351</strain>
    </source>
</reference>
<evidence type="ECO:0000313" key="2">
    <source>
        <dbReference type="Proteomes" id="UP000005396"/>
    </source>
</evidence>
<protein>
    <submittedName>
        <fullName evidence="1">Uncharacterized protein</fullName>
    </submittedName>
</protein>
<dbReference type="PaxDb" id="411902-CLOBOL_01918"/>
<organism evidence="1 2">
    <name type="scientific">Enterocloster bolteae (strain ATCC BAA-613 / DSM 15670 / CCUG 46953 / JCM 12243 / WAL 16351)</name>
    <name type="common">Clostridium bolteae</name>
    <dbReference type="NCBI Taxonomy" id="411902"/>
    <lineage>
        <taxon>Bacteria</taxon>
        <taxon>Bacillati</taxon>
        <taxon>Bacillota</taxon>
        <taxon>Clostridia</taxon>
        <taxon>Lachnospirales</taxon>
        <taxon>Lachnospiraceae</taxon>
        <taxon>Enterocloster</taxon>
    </lineage>
</organism>
<name>A8RMI3_ENTBW</name>
<evidence type="ECO:0000313" key="1">
    <source>
        <dbReference type="EMBL" id="EDP17678.1"/>
    </source>
</evidence>
<reference evidence="1 2" key="2">
    <citation type="submission" date="2007-09" db="EMBL/GenBank/DDBJ databases">
        <title>Draft genome sequence of Clostridium bolteae (ATCC BAA-613).</title>
        <authorList>
            <person name="Sudarsanam P."/>
            <person name="Ley R."/>
            <person name="Guruge J."/>
            <person name="Turnbaugh P.J."/>
            <person name="Mahowald M."/>
            <person name="Liep D."/>
            <person name="Gordon J."/>
        </authorList>
    </citation>
    <scope>NUCLEOTIDE SEQUENCE [LARGE SCALE GENOMIC DNA]</scope>
    <source>
        <strain evidence="2">ATCC BAA-613 / DSM 15670 / CCUG 46953 / JCM 12243 / WAL 16351</strain>
    </source>
</reference>